<accession>A0A195EGT4</accession>
<organism evidence="1 2">
    <name type="scientific">Trachymyrmex cornetzi</name>
    <dbReference type="NCBI Taxonomy" id="471704"/>
    <lineage>
        <taxon>Eukaryota</taxon>
        <taxon>Metazoa</taxon>
        <taxon>Ecdysozoa</taxon>
        <taxon>Arthropoda</taxon>
        <taxon>Hexapoda</taxon>
        <taxon>Insecta</taxon>
        <taxon>Pterygota</taxon>
        <taxon>Neoptera</taxon>
        <taxon>Endopterygota</taxon>
        <taxon>Hymenoptera</taxon>
        <taxon>Apocrita</taxon>
        <taxon>Aculeata</taxon>
        <taxon>Formicoidea</taxon>
        <taxon>Formicidae</taxon>
        <taxon>Myrmicinae</taxon>
        <taxon>Trachymyrmex</taxon>
    </lineage>
</organism>
<evidence type="ECO:0000313" key="2">
    <source>
        <dbReference type="Proteomes" id="UP000078492"/>
    </source>
</evidence>
<sequence>MTDSLLNADAMQKFIAKIFAVITRSLIRRGATNRLAGFNRGSSSRETD</sequence>
<evidence type="ECO:0000313" key="1">
    <source>
        <dbReference type="EMBL" id="KYN27102.1"/>
    </source>
</evidence>
<dbReference type="AlphaFoldDB" id="A0A195EGT4"/>
<name>A0A195EGT4_9HYME</name>
<gene>
    <name evidence="1" type="ORF">ALC57_03445</name>
</gene>
<proteinExistence type="predicted"/>
<reference evidence="1 2" key="1">
    <citation type="submission" date="2015-09" db="EMBL/GenBank/DDBJ databases">
        <title>Trachymyrmex cornetzi WGS genome.</title>
        <authorList>
            <person name="Nygaard S."/>
            <person name="Hu H."/>
            <person name="Boomsma J."/>
            <person name="Zhang G."/>
        </authorList>
    </citation>
    <scope>NUCLEOTIDE SEQUENCE [LARGE SCALE GENOMIC DNA]</scope>
    <source>
        <strain evidence="1">Tcor2-1</strain>
        <tissue evidence="1">Whole body</tissue>
    </source>
</reference>
<dbReference type="EMBL" id="KQ978957">
    <property type="protein sequence ID" value="KYN27102.1"/>
    <property type="molecule type" value="Genomic_DNA"/>
</dbReference>
<keyword evidence="2" id="KW-1185">Reference proteome</keyword>
<dbReference type="Proteomes" id="UP000078492">
    <property type="component" value="Unassembled WGS sequence"/>
</dbReference>
<protein>
    <submittedName>
        <fullName evidence="1">Uncharacterized protein</fullName>
    </submittedName>
</protein>